<evidence type="ECO:0008006" key="11">
    <source>
        <dbReference type="Google" id="ProtNLM"/>
    </source>
</evidence>
<comment type="caution">
    <text evidence="9">The sequence shown here is derived from an EMBL/GenBank/DDBJ whole genome shotgun (WGS) entry which is preliminary data.</text>
</comment>
<evidence type="ECO:0000256" key="1">
    <source>
        <dbReference type="ARBA" id="ARBA00022475"/>
    </source>
</evidence>
<feature type="transmembrane region" description="Helical" evidence="8">
    <location>
        <begin position="164"/>
        <end position="183"/>
    </location>
</feature>
<dbReference type="GO" id="GO:0008233">
    <property type="term" value="F:peptidase activity"/>
    <property type="evidence" value="ECO:0007669"/>
    <property type="project" value="UniProtKB-KW"/>
</dbReference>
<evidence type="ECO:0000313" key="9">
    <source>
        <dbReference type="EMBL" id="NDO72071.1"/>
    </source>
</evidence>
<dbReference type="Pfam" id="PF04647">
    <property type="entry name" value="AgrB"/>
    <property type="match status" value="1"/>
</dbReference>
<dbReference type="SMART" id="SM00793">
    <property type="entry name" value="AgrB"/>
    <property type="match status" value="1"/>
</dbReference>
<dbReference type="GO" id="GO:0016020">
    <property type="term" value="C:membrane"/>
    <property type="evidence" value="ECO:0007669"/>
    <property type="project" value="InterPro"/>
</dbReference>
<dbReference type="AlphaFoldDB" id="A0A9X5H9X8"/>
<dbReference type="RefSeq" id="WP_004081999.1">
    <property type="nucleotide sequence ID" value="NZ_VIRB01000150.1"/>
</dbReference>
<proteinExistence type="predicted"/>
<evidence type="ECO:0000256" key="8">
    <source>
        <dbReference type="SAM" id="Phobius"/>
    </source>
</evidence>
<evidence type="ECO:0000313" key="10">
    <source>
        <dbReference type="Proteomes" id="UP000474104"/>
    </source>
</evidence>
<evidence type="ECO:0000256" key="6">
    <source>
        <dbReference type="ARBA" id="ARBA00022989"/>
    </source>
</evidence>
<evidence type="ECO:0000256" key="3">
    <source>
        <dbReference type="ARBA" id="ARBA00022670"/>
    </source>
</evidence>
<feature type="transmembrane region" description="Helical" evidence="8">
    <location>
        <begin position="103"/>
        <end position="119"/>
    </location>
</feature>
<gene>
    <name evidence="9" type="ORF">FMM80_26890</name>
</gene>
<dbReference type="EMBL" id="VIRB01000150">
    <property type="protein sequence ID" value="NDO72071.1"/>
    <property type="molecule type" value="Genomic_DNA"/>
</dbReference>
<keyword evidence="5" id="KW-0378">Hydrolase</keyword>
<keyword evidence="4 8" id="KW-0812">Transmembrane</keyword>
<dbReference type="Proteomes" id="UP000474104">
    <property type="component" value="Unassembled WGS sequence"/>
</dbReference>
<sequence length="208" mass="23866">MEKCTDTVVDWMIRCNAINEADRELYKYALHSFFLLFSPLLLACGIGFCFGSIKQGIIIIIPFTVLRKFSGGYHAKNLYTCILGSSFLLFLCTMLSIHVQYDWKLAIATVIASVSLIIFSPVDSENRRLDTDEKQIYKKITIFLVCFLTLADMVLFLFGRKSYAIYFSIGIQLAAWLQIPCIVKETVNRPKKEYKCRLVQKGLKLKKK</sequence>
<feature type="transmembrane region" description="Helical" evidence="8">
    <location>
        <begin position="140"/>
        <end position="158"/>
    </location>
</feature>
<name>A0A9X5H9X8_9FIRM</name>
<dbReference type="GO" id="GO:0009372">
    <property type="term" value="P:quorum sensing"/>
    <property type="evidence" value="ECO:0007669"/>
    <property type="project" value="UniProtKB-KW"/>
</dbReference>
<evidence type="ECO:0000256" key="2">
    <source>
        <dbReference type="ARBA" id="ARBA00022654"/>
    </source>
</evidence>
<dbReference type="OrthoDB" id="9815055at2"/>
<keyword evidence="7 8" id="KW-0472">Membrane</keyword>
<reference evidence="9 10" key="1">
    <citation type="submission" date="2019-07" db="EMBL/GenBank/DDBJ databases">
        <title>Draft genome sequences of 15 bacterial species constituting the stable defined intestinal microbiota of the GM15 gnotobiotic mouse model.</title>
        <authorList>
            <person name="Elie C."/>
            <person name="Mathieu A."/>
            <person name="Saliou A."/>
            <person name="Darnaud M."/>
            <person name="Leulier F."/>
            <person name="Tamellini A."/>
        </authorList>
    </citation>
    <scope>NUCLEOTIDE SEQUENCE [LARGE SCALE GENOMIC DNA]</scope>
    <source>
        <strain evidence="10">ASF 502</strain>
    </source>
</reference>
<accession>A0A9X5H9X8</accession>
<keyword evidence="3" id="KW-0645">Protease</keyword>
<dbReference type="GO" id="GO:0006508">
    <property type="term" value="P:proteolysis"/>
    <property type="evidence" value="ECO:0007669"/>
    <property type="project" value="UniProtKB-KW"/>
</dbReference>
<keyword evidence="1" id="KW-1003">Cell membrane</keyword>
<protein>
    <recommendedName>
        <fullName evidence="11">Accessory regulator AgrB</fullName>
    </recommendedName>
</protein>
<keyword evidence="2" id="KW-0673">Quorum sensing</keyword>
<keyword evidence="6 8" id="KW-1133">Transmembrane helix</keyword>
<evidence type="ECO:0000256" key="5">
    <source>
        <dbReference type="ARBA" id="ARBA00022801"/>
    </source>
</evidence>
<feature type="transmembrane region" description="Helical" evidence="8">
    <location>
        <begin position="33"/>
        <end position="66"/>
    </location>
</feature>
<evidence type="ECO:0000256" key="7">
    <source>
        <dbReference type="ARBA" id="ARBA00023136"/>
    </source>
</evidence>
<feature type="transmembrane region" description="Helical" evidence="8">
    <location>
        <begin position="78"/>
        <end position="97"/>
    </location>
</feature>
<organism evidence="9 10">
    <name type="scientific">Schaedlerella arabinosiphila</name>
    <dbReference type="NCBI Taxonomy" id="2044587"/>
    <lineage>
        <taxon>Bacteria</taxon>
        <taxon>Bacillati</taxon>
        <taxon>Bacillota</taxon>
        <taxon>Clostridia</taxon>
        <taxon>Lachnospirales</taxon>
        <taxon>Lachnospiraceae</taxon>
        <taxon>Schaedlerella</taxon>
    </lineage>
</organism>
<evidence type="ECO:0000256" key="4">
    <source>
        <dbReference type="ARBA" id="ARBA00022692"/>
    </source>
</evidence>
<dbReference type="InterPro" id="IPR006741">
    <property type="entry name" value="AgrB"/>
</dbReference>